<evidence type="ECO:0000256" key="4">
    <source>
        <dbReference type="ARBA" id="ARBA00022679"/>
    </source>
</evidence>
<dbReference type="EMBL" id="JACPNR010000004">
    <property type="protein sequence ID" value="MBI2677830.1"/>
    <property type="molecule type" value="Genomic_DNA"/>
</dbReference>
<gene>
    <name evidence="9" type="ORF">HYX28_03520</name>
</gene>
<dbReference type="AlphaFoldDB" id="A0A932EQH1"/>
<dbReference type="PIRSF" id="PIRSF000398">
    <property type="entry name" value="M_m6A_EcoRV"/>
    <property type="match status" value="1"/>
</dbReference>
<dbReference type="SUPFAM" id="SSF53335">
    <property type="entry name" value="S-adenosyl-L-methionine-dependent methyltransferases"/>
    <property type="match status" value="1"/>
</dbReference>
<dbReference type="GO" id="GO:0006298">
    <property type="term" value="P:mismatch repair"/>
    <property type="evidence" value="ECO:0007669"/>
    <property type="project" value="TreeGrafter"/>
</dbReference>
<evidence type="ECO:0000256" key="3">
    <source>
        <dbReference type="ARBA" id="ARBA00022603"/>
    </source>
</evidence>
<comment type="similarity">
    <text evidence="1 8">Belongs to the N(4)/N(6)-methyltransferase family.</text>
</comment>
<dbReference type="PANTHER" id="PTHR30481:SF3">
    <property type="entry name" value="DNA ADENINE METHYLASE"/>
    <property type="match status" value="1"/>
</dbReference>
<dbReference type="GO" id="GO:0043565">
    <property type="term" value="F:sequence-specific DNA binding"/>
    <property type="evidence" value="ECO:0007669"/>
    <property type="project" value="TreeGrafter"/>
</dbReference>
<evidence type="ECO:0000256" key="6">
    <source>
        <dbReference type="ARBA" id="ARBA00047942"/>
    </source>
</evidence>
<evidence type="ECO:0000313" key="10">
    <source>
        <dbReference type="Proteomes" id="UP000779809"/>
    </source>
</evidence>
<dbReference type="InterPro" id="IPR023095">
    <property type="entry name" value="Ade_MeTrfase_dom_2"/>
</dbReference>
<dbReference type="NCBIfam" id="TIGR00571">
    <property type="entry name" value="dam"/>
    <property type="match status" value="1"/>
</dbReference>
<evidence type="ECO:0000256" key="1">
    <source>
        <dbReference type="ARBA" id="ARBA00006594"/>
    </source>
</evidence>
<dbReference type="GO" id="GO:0032259">
    <property type="term" value="P:methylation"/>
    <property type="evidence" value="ECO:0007669"/>
    <property type="project" value="UniProtKB-KW"/>
</dbReference>
<keyword evidence="5 8" id="KW-0949">S-adenosyl-L-methionine</keyword>
<sequence length="281" mass="32619">MSVAKQLAFPELHATAPPPVPAGPSLRPPLKWAGGKRWLVPHVRELWFPHANRRLVEPFCGGLAVTLGLSPKRALLNDINPHVINLYSWLKKGLVLQNPMRNDERFYYRARKRFNELIERETADSSEAAELFYYLTRTGYNGLCRFNRSGFFNVPFGRYVTINYRQHFSEYKRAFRSWNFTSDPFSIVDLDREDFVYADPPYDVEFTTYSKDGFSWRDQVKTAEWLSAHKGPVVLSNQSTTRIRTLYERLGYDLTFLQAPRRISCNGDRTPAIEVVATRNL</sequence>
<evidence type="ECO:0000256" key="8">
    <source>
        <dbReference type="RuleBase" id="RU361257"/>
    </source>
</evidence>
<feature type="binding site" evidence="7">
    <location>
        <position position="199"/>
    </location>
    <ligand>
        <name>S-adenosyl-L-methionine</name>
        <dbReference type="ChEBI" id="CHEBI:59789"/>
    </ligand>
</feature>
<dbReference type="Gene3D" id="3.40.50.150">
    <property type="entry name" value="Vaccinia Virus protein VP39"/>
    <property type="match status" value="1"/>
</dbReference>
<dbReference type="Gene3D" id="1.10.1020.10">
    <property type="entry name" value="Adenine-specific Methyltransferase, Domain 2"/>
    <property type="match status" value="1"/>
</dbReference>
<feature type="binding site" evidence="7">
    <location>
        <position position="78"/>
    </location>
    <ligand>
        <name>S-adenosyl-L-methionine</name>
        <dbReference type="ChEBI" id="CHEBI:59789"/>
    </ligand>
</feature>
<dbReference type="InterPro" id="IPR012263">
    <property type="entry name" value="M_m6A_EcoRV"/>
</dbReference>
<dbReference type="Proteomes" id="UP000779809">
    <property type="component" value="Unassembled WGS sequence"/>
</dbReference>
<evidence type="ECO:0000256" key="2">
    <source>
        <dbReference type="ARBA" id="ARBA00011900"/>
    </source>
</evidence>
<dbReference type="PRINTS" id="PR00505">
    <property type="entry name" value="D12N6MTFRASE"/>
</dbReference>
<dbReference type="PROSITE" id="PS00092">
    <property type="entry name" value="N6_MTASE"/>
    <property type="match status" value="1"/>
</dbReference>
<name>A0A932EQH1_9BACT</name>
<dbReference type="GO" id="GO:1904047">
    <property type="term" value="F:S-adenosyl-L-methionine binding"/>
    <property type="evidence" value="ECO:0007669"/>
    <property type="project" value="TreeGrafter"/>
</dbReference>
<dbReference type="InterPro" id="IPR012327">
    <property type="entry name" value="MeTrfase_D12"/>
</dbReference>
<keyword evidence="4 8" id="KW-0808">Transferase</keyword>
<keyword evidence="3 8" id="KW-0489">Methyltransferase</keyword>
<comment type="catalytic activity">
    <reaction evidence="6 8">
        <text>a 2'-deoxyadenosine in DNA + S-adenosyl-L-methionine = an N(6)-methyl-2'-deoxyadenosine in DNA + S-adenosyl-L-homocysteine + H(+)</text>
        <dbReference type="Rhea" id="RHEA:15197"/>
        <dbReference type="Rhea" id="RHEA-COMP:12418"/>
        <dbReference type="Rhea" id="RHEA-COMP:12419"/>
        <dbReference type="ChEBI" id="CHEBI:15378"/>
        <dbReference type="ChEBI" id="CHEBI:57856"/>
        <dbReference type="ChEBI" id="CHEBI:59789"/>
        <dbReference type="ChEBI" id="CHEBI:90615"/>
        <dbReference type="ChEBI" id="CHEBI:90616"/>
        <dbReference type="EC" id="2.1.1.72"/>
    </reaction>
</comment>
<proteinExistence type="inferred from homology"/>
<comment type="caution">
    <text evidence="9">The sequence shown here is derived from an EMBL/GenBank/DDBJ whole genome shotgun (WGS) entry which is preliminary data.</text>
</comment>
<evidence type="ECO:0000256" key="7">
    <source>
        <dbReference type="PIRSR" id="PIRSR000398-1"/>
    </source>
</evidence>
<dbReference type="Pfam" id="PF02086">
    <property type="entry name" value="MethyltransfD12"/>
    <property type="match status" value="1"/>
</dbReference>
<organism evidence="9 10">
    <name type="scientific">Candidatus Korobacter versatilis</name>
    <dbReference type="NCBI Taxonomy" id="658062"/>
    <lineage>
        <taxon>Bacteria</taxon>
        <taxon>Pseudomonadati</taxon>
        <taxon>Acidobacteriota</taxon>
        <taxon>Terriglobia</taxon>
        <taxon>Terriglobales</taxon>
        <taxon>Candidatus Korobacteraceae</taxon>
        <taxon>Candidatus Korobacter</taxon>
    </lineage>
</organism>
<feature type="binding site" evidence="7">
    <location>
        <position position="36"/>
    </location>
    <ligand>
        <name>S-adenosyl-L-methionine</name>
        <dbReference type="ChEBI" id="CHEBI:59789"/>
    </ligand>
</feature>
<dbReference type="GO" id="GO:0009007">
    <property type="term" value="F:site-specific DNA-methyltransferase (adenine-specific) activity"/>
    <property type="evidence" value="ECO:0007669"/>
    <property type="project" value="UniProtKB-UniRule"/>
</dbReference>
<feature type="binding site" evidence="7">
    <location>
        <position position="32"/>
    </location>
    <ligand>
        <name>S-adenosyl-L-methionine</name>
        <dbReference type="ChEBI" id="CHEBI:59789"/>
    </ligand>
</feature>
<dbReference type="InterPro" id="IPR002052">
    <property type="entry name" value="DNA_methylase_N6_adenine_CS"/>
</dbReference>
<dbReference type="GO" id="GO:0009307">
    <property type="term" value="P:DNA restriction-modification system"/>
    <property type="evidence" value="ECO:0007669"/>
    <property type="project" value="InterPro"/>
</dbReference>
<accession>A0A932EQH1</accession>
<dbReference type="PANTHER" id="PTHR30481">
    <property type="entry name" value="DNA ADENINE METHYLASE"/>
    <property type="match status" value="1"/>
</dbReference>
<evidence type="ECO:0000256" key="5">
    <source>
        <dbReference type="ARBA" id="ARBA00022691"/>
    </source>
</evidence>
<evidence type="ECO:0000313" key="9">
    <source>
        <dbReference type="EMBL" id="MBI2677830.1"/>
    </source>
</evidence>
<dbReference type="EC" id="2.1.1.72" evidence="2 8"/>
<protein>
    <recommendedName>
        <fullName evidence="2 8">Site-specific DNA-methyltransferase (adenine-specific)</fullName>
        <ecNumber evidence="2 8">2.1.1.72</ecNumber>
    </recommendedName>
</protein>
<dbReference type="InterPro" id="IPR029063">
    <property type="entry name" value="SAM-dependent_MTases_sf"/>
</dbReference>
<reference evidence="9" key="1">
    <citation type="submission" date="2020-07" db="EMBL/GenBank/DDBJ databases">
        <title>Huge and variable diversity of episymbiotic CPR bacteria and DPANN archaea in groundwater ecosystems.</title>
        <authorList>
            <person name="He C.Y."/>
            <person name="Keren R."/>
            <person name="Whittaker M."/>
            <person name="Farag I.F."/>
            <person name="Doudna J."/>
            <person name="Cate J.H.D."/>
            <person name="Banfield J.F."/>
        </authorList>
    </citation>
    <scope>NUCLEOTIDE SEQUENCE</scope>
    <source>
        <strain evidence="9">NC_groundwater_580_Pr5_B-0.1um_64_19</strain>
    </source>
</reference>